<evidence type="ECO:0000313" key="3">
    <source>
        <dbReference type="Proteomes" id="UP000324222"/>
    </source>
</evidence>
<organism evidence="2 3">
    <name type="scientific">Portunus trituberculatus</name>
    <name type="common">Swimming crab</name>
    <name type="synonym">Neptunus trituberculatus</name>
    <dbReference type="NCBI Taxonomy" id="210409"/>
    <lineage>
        <taxon>Eukaryota</taxon>
        <taxon>Metazoa</taxon>
        <taxon>Ecdysozoa</taxon>
        <taxon>Arthropoda</taxon>
        <taxon>Crustacea</taxon>
        <taxon>Multicrustacea</taxon>
        <taxon>Malacostraca</taxon>
        <taxon>Eumalacostraca</taxon>
        <taxon>Eucarida</taxon>
        <taxon>Decapoda</taxon>
        <taxon>Pleocyemata</taxon>
        <taxon>Brachyura</taxon>
        <taxon>Eubrachyura</taxon>
        <taxon>Portunoidea</taxon>
        <taxon>Portunidae</taxon>
        <taxon>Portuninae</taxon>
        <taxon>Portunus</taxon>
    </lineage>
</organism>
<accession>A0A5B7D3L8</accession>
<sequence length="90" mass="9671">MGGGCAWRGEGRIWCAWRGRGVPTCCKGGCVCHHVIHGQRRRNIQCGACLGAAARPRVHGEATETDERWRGSRSRGAQRANVCSGPVALT</sequence>
<name>A0A5B7D3L8_PORTR</name>
<dbReference type="Proteomes" id="UP000324222">
    <property type="component" value="Unassembled WGS sequence"/>
</dbReference>
<protein>
    <submittedName>
        <fullName evidence="2">Uncharacterized protein</fullName>
    </submittedName>
</protein>
<feature type="region of interest" description="Disordered" evidence="1">
    <location>
        <begin position="57"/>
        <end position="90"/>
    </location>
</feature>
<reference evidence="2 3" key="1">
    <citation type="submission" date="2019-05" db="EMBL/GenBank/DDBJ databases">
        <title>Another draft genome of Portunus trituberculatus and its Hox gene families provides insights of decapod evolution.</title>
        <authorList>
            <person name="Jeong J.-H."/>
            <person name="Song I."/>
            <person name="Kim S."/>
            <person name="Choi T."/>
            <person name="Kim D."/>
            <person name="Ryu S."/>
            <person name="Kim W."/>
        </authorList>
    </citation>
    <scope>NUCLEOTIDE SEQUENCE [LARGE SCALE GENOMIC DNA]</scope>
    <source>
        <tissue evidence="2">Muscle</tissue>
    </source>
</reference>
<evidence type="ECO:0000256" key="1">
    <source>
        <dbReference type="SAM" id="MobiDB-lite"/>
    </source>
</evidence>
<comment type="caution">
    <text evidence="2">The sequence shown here is derived from an EMBL/GenBank/DDBJ whole genome shotgun (WGS) entry which is preliminary data.</text>
</comment>
<dbReference type="EMBL" id="VSRR010000457">
    <property type="protein sequence ID" value="MPC15821.1"/>
    <property type="molecule type" value="Genomic_DNA"/>
</dbReference>
<keyword evidence="3" id="KW-1185">Reference proteome</keyword>
<feature type="compositionally biased region" description="Basic and acidic residues" evidence="1">
    <location>
        <begin position="58"/>
        <end position="70"/>
    </location>
</feature>
<proteinExistence type="predicted"/>
<dbReference type="AlphaFoldDB" id="A0A5B7D3L8"/>
<gene>
    <name evidence="2" type="ORF">E2C01_008624</name>
</gene>
<evidence type="ECO:0000313" key="2">
    <source>
        <dbReference type="EMBL" id="MPC15821.1"/>
    </source>
</evidence>